<evidence type="ECO:0000313" key="1">
    <source>
        <dbReference type="EMBL" id="EDZ94059.1"/>
    </source>
</evidence>
<name>B5W2X5_LIMMA</name>
<keyword evidence="2" id="KW-1185">Reference proteome</keyword>
<proteinExistence type="predicted"/>
<protein>
    <submittedName>
        <fullName evidence="1">Uncharacterized protein</fullName>
    </submittedName>
</protein>
<gene>
    <name evidence="1" type="ORF">AmaxDRAFT_3127</name>
</gene>
<evidence type="ECO:0000313" key="2">
    <source>
        <dbReference type="Proteomes" id="UP000004061"/>
    </source>
</evidence>
<accession>B5W2X5</accession>
<dbReference type="EMBL" id="ABYK01000023">
    <property type="protein sequence ID" value="EDZ94059.1"/>
    <property type="molecule type" value="Genomic_DNA"/>
</dbReference>
<dbReference type="Proteomes" id="UP000004061">
    <property type="component" value="Unassembled WGS sequence"/>
</dbReference>
<comment type="caution">
    <text evidence="1">The sequence shown here is derived from an EMBL/GenBank/DDBJ whole genome shotgun (WGS) entry which is preliminary data.</text>
</comment>
<reference evidence="1 2" key="1">
    <citation type="journal article" date="2011" name="Appl. Environ. Microbiol.">
        <title>Contribution of a Sodium Ion Gradient to Energy Conservation during Fermentation in the Cyanobacterium Arthrospira (Spirulina) maxima CS-328.</title>
        <authorList>
            <person name="Carrieri D."/>
            <person name="Ananyev G."/>
            <person name="Lenz O."/>
            <person name="Bryant D.A."/>
            <person name="Dismukes G.C."/>
        </authorList>
    </citation>
    <scope>NUCLEOTIDE SEQUENCE [LARGE SCALE GENOMIC DNA]</scope>
    <source>
        <strain evidence="1 2">CS-328</strain>
    </source>
</reference>
<dbReference type="AlphaFoldDB" id="B5W2X5"/>
<organism evidence="1 2">
    <name type="scientific">Limnospira maxima CS-328</name>
    <dbReference type="NCBI Taxonomy" id="513049"/>
    <lineage>
        <taxon>Bacteria</taxon>
        <taxon>Bacillati</taxon>
        <taxon>Cyanobacteriota</taxon>
        <taxon>Cyanophyceae</taxon>
        <taxon>Oscillatoriophycideae</taxon>
        <taxon>Oscillatoriales</taxon>
        <taxon>Sirenicapillariaceae</taxon>
        <taxon>Limnospira</taxon>
    </lineage>
</organism>
<sequence length="31" mass="3407">MTVALMKVFGVPEFPSLMITLGETNANLLRL</sequence>